<reference evidence="2" key="1">
    <citation type="submission" date="2016-11" db="UniProtKB">
        <authorList>
            <consortium name="WormBaseParasite"/>
        </authorList>
    </citation>
    <scope>IDENTIFICATION</scope>
</reference>
<dbReference type="WBParaSite" id="L893_g20875.t1">
    <property type="protein sequence ID" value="L893_g20875.t1"/>
    <property type="gene ID" value="L893_g20875"/>
</dbReference>
<name>A0A1I7YXX4_9BILA</name>
<dbReference type="Proteomes" id="UP000095287">
    <property type="component" value="Unplaced"/>
</dbReference>
<sequence length="108" mass="12336">MTKATQNTNTSANLFFCFGQFFRGGPSLGIDLQSCKTKNVSNEEVRTSVFRCFGKRRRLRCCAMVLGKETSGLFPETIFWDRVQILSEGLVYLKQQQLNRPSRSNENT</sequence>
<protein>
    <submittedName>
        <fullName evidence="2">SpoU_methylase domain-containing protein</fullName>
    </submittedName>
</protein>
<evidence type="ECO:0000313" key="2">
    <source>
        <dbReference type="WBParaSite" id="L893_g20875.t1"/>
    </source>
</evidence>
<proteinExistence type="predicted"/>
<organism evidence="1 2">
    <name type="scientific">Steinernema glaseri</name>
    <dbReference type="NCBI Taxonomy" id="37863"/>
    <lineage>
        <taxon>Eukaryota</taxon>
        <taxon>Metazoa</taxon>
        <taxon>Ecdysozoa</taxon>
        <taxon>Nematoda</taxon>
        <taxon>Chromadorea</taxon>
        <taxon>Rhabditida</taxon>
        <taxon>Tylenchina</taxon>
        <taxon>Panagrolaimomorpha</taxon>
        <taxon>Strongyloidoidea</taxon>
        <taxon>Steinernematidae</taxon>
        <taxon>Steinernema</taxon>
    </lineage>
</organism>
<keyword evidence="1" id="KW-1185">Reference proteome</keyword>
<accession>A0A1I7YXX4</accession>
<evidence type="ECO:0000313" key="1">
    <source>
        <dbReference type="Proteomes" id="UP000095287"/>
    </source>
</evidence>
<dbReference type="AlphaFoldDB" id="A0A1I7YXX4"/>